<sequence>MNMHDAAAVFPSTVMHSRRFPMQYRFSYRVFSLLVDIDRLPEIGRNPLFSIDRFNLFSLYQRDHGARDGSAWRGWVEQVLHKQGISAPIGNIQLLCFPRILGYGFNPLSLWFCHDTTGNLLAVIGEVRNTFGEHHHYLLHEQGKPLAPIVTGSKQKVFHVSPFVGMQARYEFFIHQPQDKLNILIHEYEGDELMLIASQQGQREAFSTRVLLQCFARIPLQSLKIMALIHWEALKIWLKGGTFHRKPAPPTEEIT</sequence>
<evidence type="ECO:0000313" key="2">
    <source>
        <dbReference type="Proteomes" id="UP000199397"/>
    </source>
</evidence>
<dbReference type="RefSeq" id="WP_093070286.1">
    <property type="nucleotide sequence ID" value="NZ_FNQP01000027.1"/>
</dbReference>
<keyword evidence="2" id="KW-1185">Reference proteome</keyword>
<dbReference type="InterPro" id="IPR010775">
    <property type="entry name" value="DUF1365"/>
</dbReference>
<reference evidence="1 2" key="1">
    <citation type="submission" date="2016-10" db="EMBL/GenBank/DDBJ databases">
        <authorList>
            <person name="de Groot N.N."/>
        </authorList>
    </citation>
    <scope>NUCLEOTIDE SEQUENCE [LARGE SCALE GENOMIC DNA]</scope>
    <source>
        <strain evidence="1 2">DSM 21228</strain>
    </source>
</reference>
<proteinExistence type="predicted"/>
<dbReference type="PANTHER" id="PTHR33973:SF4">
    <property type="entry name" value="OS07G0153300 PROTEIN"/>
    <property type="match status" value="1"/>
</dbReference>
<dbReference type="EMBL" id="FNQP01000027">
    <property type="protein sequence ID" value="SEB03785.1"/>
    <property type="molecule type" value="Genomic_DNA"/>
</dbReference>
<evidence type="ECO:0008006" key="3">
    <source>
        <dbReference type="Google" id="ProtNLM"/>
    </source>
</evidence>
<protein>
    <recommendedName>
        <fullName evidence="3">DUF1365 domain-containing protein</fullName>
    </recommendedName>
</protein>
<gene>
    <name evidence="1" type="ORF">SAMN05660964_03242</name>
</gene>
<organism evidence="1 2">
    <name type="scientific">Thiothrix caldifontis</name>
    <dbReference type="NCBI Taxonomy" id="525918"/>
    <lineage>
        <taxon>Bacteria</taxon>
        <taxon>Pseudomonadati</taxon>
        <taxon>Pseudomonadota</taxon>
        <taxon>Gammaproteobacteria</taxon>
        <taxon>Thiotrichales</taxon>
        <taxon>Thiotrichaceae</taxon>
        <taxon>Thiothrix</taxon>
    </lineage>
</organism>
<dbReference type="AlphaFoldDB" id="A0A1H4G2H1"/>
<dbReference type="Pfam" id="PF07103">
    <property type="entry name" value="DUF1365"/>
    <property type="match status" value="1"/>
</dbReference>
<name>A0A1H4G2H1_9GAMM</name>
<dbReference type="PANTHER" id="PTHR33973">
    <property type="entry name" value="OS07G0153300 PROTEIN"/>
    <property type="match status" value="1"/>
</dbReference>
<evidence type="ECO:0000313" key="1">
    <source>
        <dbReference type="EMBL" id="SEB03785.1"/>
    </source>
</evidence>
<dbReference type="Proteomes" id="UP000199397">
    <property type="component" value="Unassembled WGS sequence"/>
</dbReference>
<accession>A0A1H4G2H1</accession>
<dbReference type="OrthoDB" id="9778801at2"/>
<dbReference type="STRING" id="525918.SAMN05660964_03242"/>